<comment type="caution">
    <text evidence="1">The sequence shown here is derived from an EMBL/GenBank/DDBJ whole genome shotgun (WGS) entry which is preliminary data.</text>
</comment>
<protein>
    <recommendedName>
        <fullName evidence="3">Thioesterase</fullName>
    </recommendedName>
</protein>
<dbReference type="Proteomes" id="UP001280629">
    <property type="component" value="Unassembled WGS sequence"/>
</dbReference>
<accession>A0ABU4G1V1</accession>
<proteinExistence type="predicted"/>
<evidence type="ECO:0000313" key="1">
    <source>
        <dbReference type="EMBL" id="MDW0110944.1"/>
    </source>
</evidence>
<dbReference type="EMBL" id="JAUBDH010000008">
    <property type="protein sequence ID" value="MDW0110944.1"/>
    <property type="molecule type" value="Genomic_DNA"/>
</dbReference>
<sequence length="161" mass="19096">MPYAIAKENNKNKRNSKHITIRMMFDVYDINWGKHVDNKYYLEEFIISEAHLLAFEYSFSKLKGNQIRCRPYGRGHYDLTINGKEYSTRVYQELSGDNELFFIDEEAIHNICLRKQNHKLPSELQWLMLPKDIETAERESTIKNWINTVLNFIGEPTMTGK</sequence>
<gene>
    <name evidence="1" type="ORF">QT716_12940</name>
</gene>
<keyword evidence="2" id="KW-1185">Reference proteome</keyword>
<name>A0ABU4G1V1_9BACL</name>
<evidence type="ECO:0000313" key="2">
    <source>
        <dbReference type="Proteomes" id="UP001280629"/>
    </source>
</evidence>
<evidence type="ECO:0008006" key="3">
    <source>
        <dbReference type="Google" id="ProtNLM"/>
    </source>
</evidence>
<organism evidence="1 2">
    <name type="scientific">Sporosarcina aquimarina</name>
    <dbReference type="NCBI Taxonomy" id="114975"/>
    <lineage>
        <taxon>Bacteria</taxon>
        <taxon>Bacillati</taxon>
        <taxon>Bacillota</taxon>
        <taxon>Bacilli</taxon>
        <taxon>Bacillales</taxon>
        <taxon>Caryophanaceae</taxon>
        <taxon>Sporosarcina</taxon>
    </lineage>
</organism>
<reference evidence="1 2" key="1">
    <citation type="submission" date="2023-06" db="EMBL/GenBank/DDBJ databases">
        <title>Sporosarcina sp. nov., isolated from Korean traditional fermented seafood 'Jeotgal'.</title>
        <authorList>
            <person name="Yang A.-I."/>
            <person name="Shin N.-R."/>
        </authorList>
    </citation>
    <scope>NUCLEOTIDE SEQUENCE [LARGE SCALE GENOMIC DNA]</scope>
    <source>
        <strain evidence="1 2">KCTC3840</strain>
    </source>
</reference>